<proteinExistence type="predicted"/>
<comment type="caution">
    <text evidence="1">The sequence shown here is derived from an EMBL/GenBank/DDBJ whole genome shotgun (WGS) entry which is preliminary data.</text>
</comment>
<dbReference type="EMBL" id="PECH01000009">
    <property type="protein sequence ID" value="TDZ78095.1"/>
    <property type="molecule type" value="Genomic_DNA"/>
</dbReference>
<reference evidence="1 2" key="1">
    <citation type="journal article" date="2019" name="Sci. Rep.">
        <title>Extended insight into the Mycobacterium chelonae-abscessus complex through whole genome sequencing of Mycobacterium salmoniphilum outbreak and Mycobacterium salmoniphilum-like strains.</title>
        <authorList>
            <person name="Behra P.R.K."/>
            <person name="Das S."/>
            <person name="Pettersson B.M.F."/>
            <person name="Shirreff L."/>
            <person name="DuCote T."/>
            <person name="Jacobsson K.G."/>
            <person name="Ennis D.G."/>
            <person name="Kirsebom L.A."/>
        </authorList>
    </citation>
    <scope>NUCLEOTIDE SEQUENCE [LARGE SCALE GENOMIC DNA]</scope>
    <source>
        <strain evidence="1 2">DE 4585</strain>
    </source>
</reference>
<evidence type="ECO:0000313" key="1">
    <source>
        <dbReference type="EMBL" id="TDZ78095.1"/>
    </source>
</evidence>
<protein>
    <submittedName>
        <fullName evidence="1">Uncharacterized protein</fullName>
    </submittedName>
</protein>
<dbReference type="Proteomes" id="UP000295117">
    <property type="component" value="Unassembled WGS sequence"/>
</dbReference>
<name>A0A4R8RV37_9MYCO</name>
<organism evidence="1 2">
    <name type="scientific">Mycobacteroides salmoniphilum</name>
    <dbReference type="NCBI Taxonomy" id="404941"/>
    <lineage>
        <taxon>Bacteria</taxon>
        <taxon>Bacillati</taxon>
        <taxon>Actinomycetota</taxon>
        <taxon>Actinomycetes</taxon>
        <taxon>Mycobacteriales</taxon>
        <taxon>Mycobacteriaceae</taxon>
        <taxon>Mycobacteroides</taxon>
    </lineage>
</organism>
<accession>A0A4R8RV37</accession>
<dbReference type="AlphaFoldDB" id="A0A4R8RV37"/>
<dbReference type="RefSeq" id="WP_078307754.1">
    <property type="nucleotide sequence ID" value="NZ_PECH01000009.1"/>
</dbReference>
<gene>
    <name evidence="1" type="ORF">DE4585_03931</name>
</gene>
<evidence type="ECO:0000313" key="2">
    <source>
        <dbReference type="Proteomes" id="UP000295117"/>
    </source>
</evidence>
<sequence length="93" mass="10290">MGTGTPKLEWTEQQLSGVLDALTTFKTALETECNKIDGLTIFGDTGQLESARMTKDNLIIDARALKSKLTAYIEYLDKVHAQVNGDVQFLLKL</sequence>